<proteinExistence type="predicted"/>
<sequence>MSKKKKSSTSAFNVPGPAPLPTTAQNHTASASATNQALGNHQVSRPKVKMTKGEKRHAKKERAKKKELEEAMKFNRYTWEKASLEGKTRQQWREEVLHRHRQRQKFKQQCEARKMKTLGECEATTATTPAITAPLYQEVQCMGWSDASDSGIDVSQTSDMEMQDLWEGFSPERDVYMTKTEAEEEMSADEMSVVEFFDAEEGARKIEETVDDSPSAVQKFLHLSRGLGTGGATSFEFTTIIDEKEAKVSAWKEARLEADEHNQLQERTTLVQITTW</sequence>
<dbReference type="Proteomes" id="UP001172673">
    <property type="component" value="Unassembled WGS sequence"/>
</dbReference>
<feature type="region of interest" description="Disordered" evidence="1">
    <location>
        <begin position="1"/>
        <end position="67"/>
    </location>
</feature>
<keyword evidence="3" id="KW-1185">Reference proteome</keyword>
<evidence type="ECO:0000256" key="1">
    <source>
        <dbReference type="SAM" id="MobiDB-lite"/>
    </source>
</evidence>
<protein>
    <submittedName>
        <fullName evidence="2">Uncharacterized protein</fullName>
    </submittedName>
</protein>
<reference evidence="2" key="1">
    <citation type="submission" date="2022-10" db="EMBL/GenBank/DDBJ databases">
        <title>Culturing micro-colonial fungi from biological soil crusts in the Mojave desert and describing Neophaeococcomyces mojavensis, and introducing the new genera and species Taxawa tesnikishii.</title>
        <authorList>
            <person name="Kurbessoian T."/>
            <person name="Stajich J.E."/>
        </authorList>
    </citation>
    <scope>NUCLEOTIDE SEQUENCE</scope>
    <source>
        <strain evidence="2">TK_41</strain>
    </source>
</reference>
<feature type="compositionally biased region" description="Basic residues" evidence="1">
    <location>
        <begin position="44"/>
        <end position="63"/>
    </location>
</feature>
<evidence type="ECO:0000313" key="3">
    <source>
        <dbReference type="Proteomes" id="UP001172673"/>
    </source>
</evidence>
<feature type="compositionally biased region" description="Polar residues" evidence="1">
    <location>
        <begin position="22"/>
        <end position="43"/>
    </location>
</feature>
<dbReference type="EMBL" id="JAPDRK010000018">
    <property type="protein sequence ID" value="KAJ9604613.1"/>
    <property type="molecule type" value="Genomic_DNA"/>
</dbReference>
<name>A0AA39CDT2_9EURO</name>
<comment type="caution">
    <text evidence="2">The sequence shown here is derived from an EMBL/GenBank/DDBJ whole genome shotgun (WGS) entry which is preliminary data.</text>
</comment>
<gene>
    <name evidence="2" type="ORF">H2200_010727</name>
</gene>
<accession>A0AA39CDT2</accession>
<organism evidence="2 3">
    <name type="scientific">Cladophialophora chaetospira</name>
    <dbReference type="NCBI Taxonomy" id="386627"/>
    <lineage>
        <taxon>Eukaryota</taxon>
        <taxon>Fungi</taxon>
        <taxon>Dikarya</taxon>
        <taxon>Ascomycota</taxon>
        <taxon>Pezizomycotina</taxon>
        <taxon>Eurotiomycetes</taxon>
        <taxon>Chaetothyriomycetidae</taxon>
        <taxon>Chaetothyriales</taxon>
        <taxon>Herpotrichiellaceae</taxon>
        <taxon>Cladophialophora</taxon>
    </lineage>
</organism>
<dbReference type="AlphaFoldDB" id="A0AA39CDT2"/>
<evidence type="ECO:0000313" key="2">
    <source>
        <dbReference type="EMBL" id="KAJ9604613.1"/>
    </source>
</evidence>